<evidence type="ECO:0000256" key="2">
    <source>
        <dbReference type="SAM" id="Phobius"/>
    </source>
</evidence>
<evidence type="ECO:0000313" key="3">
    <source>
        <dbReference type="EMBL" id="MBD8031754.1"/>
    </source>
</evidence>
<feature type="coiled-coil region" evidence="1">
    <location>
        <begin position="96"/>
        <end position="165"/>
    </location>
</feature>
<sequence>MSFRRLRFSRKKLGDSVAKRDKNKMEQHMKDNEVENQAGFFKKFFYLFLIPFMFLIAILLIITSVTEYNVFKMADGVVEKIPFISSDEGDGVIENSLLNEEKVVELQAEIQEKEAQISQLQSQIDSSALEKEELLVEQERLLFEIEKLKRNQEETQKEFKEILSTFEKMSAKSAAPILVQMSDTESLRIMSSMKPDTLSAIFTKMTPADAARYTELLSQQ</sequence>
<evidence type="ECO:0000256" key="1">
    <source>
        <dbReference type="SAM" id="Coils"/>
    </source>
</evidence>
<keyword evidence="1" id="KW-0175">Coiled coil</keyword>
<protein>
    <recommendedName>
        <fullName evidence="5">Magnesium transporter MgtE intracellular domain-containing protein</fullName>
    </recommendedName>
</protein>
<evidence type="ECO:0000313" key="4">
    <source>
        <dbReference type="Proteomes" id="UP000600565"/>
    </source>
</evidence>
<reference evidence="3 4" key="1">
    <citation type="submission" date="2020-08" db="EMBL/GenBank/DDBJ databases">
        <title>A Genomic Blueprint of the Chicken Gut Microbiome.</title>
        <authorList>
            <person name="Gilroy R."/>
            <person name="Ravi A."/>
            <person name="Getino M."/>
            <person name="Pursley I."/>
            <person name="Horton D.L."/>
            <person name="Alikhan N.-F."/>
            <person name="Baker D."/>
            <person name="Gharbi K."/>
            <person name="Hall N."/>
            <person name="Watson M."/>
            <person name="Adriaenssens E.M."/>
            <person name="Foster-Nyarko E."/>
            <person name="Jarju S."/>
            <person name="Secka A."/>
            <person name="Antonio M."/>
            <person name="Oren A."/>
            <person name="Chaudhuri R."/>
            <person name="La Ragione R.M."/>
            <person name="Hildebrand F."/>
            <person name="Pallen M.J."/>
        </authorList>
    </citation>
    <scope>NUCLEOTIDE SEQUENCE [LARGE SCALE GENOMIC DNA]</scope>
    <source>
        <strain evidence="3 4">Sa1YVA6</strain>
    </source>
</reference>
<keyword evidence="2" id="KW-1133">Transmembrane helix</keyword>
<keyword evidence="2" id="KW-0812">Transmembrane</keyword>
<feature type="transmembrane region" description="Helical" evidence="2">
    <location>
        <begin position="44"/>
        <end position="65"/>
    </location>
</feature>
<dbReference type="Proteomes" id="UP000600565">
    <property type="component" value="Unassembled WGS sequence"/>
</dbReference>
<dbReference type="SUPFAM" id="SSF158791">
    <property type="entry name" value="MgtE N-terminal domain-like"/>
    <property type="match status" value="1"/>
</dbReference>
<proteinExistence type="predicted"/>
<accession>A0ABR8XIJ2</accession>
<gene>
    <name evidence="3" type="ORF">H9632_01650</name>
</gene>
<name>A0ABR8XIJ2_9BACL</name>
<keyword evidence="2" id="KW-0472">Membrane</keyword>
<evidence type="ECO:0008006" key="5">
    <source>
        <dbReference type="Google" id="ProtNLM"/>
    </source>
</evidence>
<comment type="caution">
    <text evidence="3">The sequence shown here is derived from an EMBL/GenBank/DDBJ whole genome shotgun (WGS) entry which is preliminary data.</text>
</comment>
<organism evidence="3 4">
    <name type="scientific">Solibacillus merdavium</name>
    <dbReference type="NCBI Taxonomy" id="2762218"/>
    <lineage>
        <taxon>Bacteria</taxon>
        <taxon>Bacillati</taxon>
        <taxon>Bacillota</taxon>
        <taxon>Bacilli</taxon>
        <taxon>Bacillales</taxon>
        <taxon>Caryophanaceae</taxon>
        <taxon>Solibacillus</taxon>
    </lineage>
</organism>
<keyword evidence="4" id="KW-1185">Reference proteome</keyword>
<dbReference type="EMBL" id="JACSPW010000001">
    <property type="protein sequence ID" value="MBD8031754.1"/>
    <property type="molecule type" value="Genomic_DNA"/>
</dbReference>